<evidence type="ECO:0000256" key="1">
    <source>
        <dbReference type="ARBA" id="ARBA00007689"/>
    </source>
</evidence>
<dbReference type="PANTHER" id="PTHR37828:SF1">
    <property type="entry name" value="YCII-RELATED DOMAIN-CONTAINING PROTEIN"/>
    <property type="match status" value="1"/>
</dbReference>
<evidence type="ECO:0000313" key="3">
    <source>
        <dbReference type="EMBL" id="QTH73508.1"/>
    </source>
</evidence>
<evidence type="ECO:0000313" key="4">
    <source>
        <dbReference type="Proteomes" id="UP000664904"/>
    </source>
</evidence>
<feature type="domain" description="YCII-related" evidence="2">
    <location>
        <begin position="13"/>
        <end position="81"/>
    </location>
</feature>
<protein>
    <recommendedName>
        <fullName evidence="2">YCII-related domain-containing protein</fullName>
    </recommendedName>
</protein>
<gene>
    <name evidence="3" type="ORF">J5O05_18630</name>
</gene>
<keyword evidence="4" id="KW-1185">Reference proteome</keyword>
<dbReference type="InterPro" id="IPR005545">
    <property type="entry name" value="YCII"/>
</dbReference>
<dbReference type="EMBL" id="CP072135">
    <property type="protein sequence ID" value="QTH73508.1"/>
    <property type="molecule type" value="Genomic_DNA"/>
</dbReference>
<accession>A0A975HMV4</accession>
<organism evidence="3 4">
    <name type="scientific">Pseudoalteromonas xiamenensis</name>
    <dbReference type="NCBI Taxonomy" id="882626"/>
    <lineage>
        <taxon>Bacteria</taxon>
        <taxon>Pseudomonadati</taxon>
        <taxon>Pseudomonadota</taxon>
        <taxon>Gammaproteobacteria</taxon>
        <taxon>Alteromonadales</taxon>
        <taxon>Pseudoalteromonadaceae</taxon>
        <taxon>Pseudoalteromonas</taxon>
    </lineage>
</organism>
<proteinExistence type="inferred from homology"/>
<dbReference type="Gene3D" id="3.30.70.1060">
    <property type="entry name" value="Dimeric alpha+beta barrel"/>
    <property type="match status" value="1"/>
</dbReference>
<sequence>MFFVDMTFTDVEQITPELTERHRAYLGKQYESGKLMFGGRKVPRSGGILISQHESKEDLTEILNADPFIQSGLVTYTITEFVPVMASQAYEHLVA</sequence>
<dbReference type="Proteomes" id="UP000664904">
    <property type="component" value="Plasmid unnamed5"/>
</dbReference>
<comment type="similarity">
    <text evidence="1">Belongs to the YciI family.</text>
</comment>
<name>A0A975HMV4_9GAMM</name>
<dbReference type="SUPFAM" id="SSF54909">
    <property type="entry name" value="Dimeric alpha+beta barrel"/>
    <property type="match status" value="1"/>
</dbReference>
<dbReference type="InterPro" id="IPR011008">
    <property type="entry name" value="Dimeric_a/b-barrel"/>
</dbReference>
<geneLocation type="plasmid" evidence="3 4">
    <name>unnamed5</name>
</geneLocation>
<dbReference type="AlphaFoldDB" id="A0A975HMV4"/>
<keyword evidence="3" id="KW-0614">Plasmid</keyword>
<evidence type="ECO:0000259" key="2">
    <source>
        <dbReference type="Pfam" id="PF03795"/>
    </source>
</evidence>
<dbReference type="PANTHER" id="PTHR37828">
    <property type="entry name" value="GSR2449 PROTEIN"/>
    <property type="match status" value="1"/>
</dbReference>
<dbReference type="KEGG" id="pxi:J5O05_18630"/>
<dbReference type="Pfam" id="PF03795">
    <property type="entry name" value="YCII"/>
    <property type="match status" value="1"/>
</dbReference>
<dbReference type="RefSeq" id="WP_208845120.1">
    <property type="nucleotide sequence ID" value="NZ_CP072135.1"/>
</dbReference>
<reference evidence="3" key="1">
    <citation type="submission" date="2021-03" db="EMBL/GenBank/DDBJ databases">
        <title>Complete Genome of Pseudoalteromonas xiamenensis STKMTI.2, a new potential marine bacterium producing anti-Vibrio compounds.</title>
        <authorList>
            <person name="Handayani D.P."/>
            <person name="Isnansetyo A."/>
            <person name="Istiqomah I."/>
            <person name="Jumina J."/>
        </authorList>
    </citation>
    <scope>NUCLEOTIDE SEQUENCE</scope>
    <source>
        <strain evidence="3">STKMTI.2</strain>
        <plasmid evidence="3">unnamed5</plasmid>
    </source>
</reference>